<dbReference type="Proteomes" id="UP001597365">
    <property type="component" value="Unassembled WGS sequence"/>
</dbReference>
<organism evidence="1 2">
    <name type="scientific">Streptomyces desertarenae</name>
    <dbReference type="NCBI Taxonomy" id="2666184"/>
    <lineage>
        <taxon>Bacteria</taxon>
        <taxon>Bacillati</taxon>
        <taxon>Actinomycetota</taxon>
        <taxon>Actinomycetes</taxon>
        <taxon>Kitasatosporales</taxon>
        <taxon>Streptomycetaceae</taxon>
        <taxon>Streptomyces</taxon>
    </lineage>
</organism>
<dbReference type="InterPro" id="IPR011990">
    <property type="entry name" value="TPR-like_helical_dom_sf"/>
</dbReference>
<protein>
    <submittedName>
        <fullName evidence="1">XRE family transcriptional regulator</fullName>
    </submittedName>
</protein>
<dbReference type="CDD" id="cd00093">
    <property type="entry name" value="HTH_XRE"/>
    <property type="match status" value="1"/>
</dbReference>
<gene>
    <name evidence="1" type="ORF">ACFSJS_01630</name>
</gene>
<evidence type="ECO:0000313" key="2">
    <source>
        <dbReference type="Proteomes" id="UP001597365"/>
    </source>
</evidence>
<dbReference type="SUPFAM" id="SSF48452">
    <property type="entry name" value="TPR-like"/>
    <property type="match status" value="1"/>
</dbReference>
<name>A0ABW4PDY0_9ACTN</name>
<dbReference type="Gene3D" id="1.10.260.40">
    <property type="entry name" value="lambda repressor-like DNA-binding domains"/>
    <property type="match status" value="1"/>
</dbReference>
<dbReference type="RefSeq" id="WP_380895844.1">
    <property type="nucleotide sequence ID" value="NZ_JBHUFU010000001.1"/>
</dbReference>
<keyword evidence="2" id="KW-1185">Reference proteome</keyword>
<dbReference type="InterPro" id="IPR001387">
    <property type="entry name" value="Cro/C1-type_HTH"/>
</dbReference>
<sequence>MLEAGLTQTELAEAVNAHLRADGYEGTVSDRTVRNWLAGKTIWPHARQRQALEAVFGCAVEELGFTPPAGGCGTAPSPEQEEPVRRRHFLTATTGTTAGAVPLVAAARPSSVGTSDVIRLREGLEALTTLDQSRGGHESLERAALSGAALALRMQERAASQRVRQRLFGVAADYTAAAAWSAIDAHRSNQAHQHLDRALYLARMARDSVTELSVWNAHALLARQRRNYAQAVTAAYAAQATTAARRDPLFASLAHARTAVSHSYLGDRQAALRSLGHAEEALAKADLRAPRPSWVAFYGPAELSALTAVVHDRIGDPAKAEAASHIALSTIPSRFRRNRAMATLRLAMAQLHQRDIEQACATTETAFQLMEGTPLPGRMRSRLGDFHRDLITIAPDSAAAREWADRHRTEWTLA</sequence>
<dbReference type="InterPro" id="IPR010982">
    <property type="entry name" value="Lambda_DNA-bd_dom_sf"/>
</dbReference>
<proteinExistence type="predicted"/>
<dbReference type="EMBL" id="JBHUFU010000001">
    <property type="protein sequence ID" value="MFD1828362.1"/>
    <property type="molecule type" value="Genomic_DNA"/>
</dbReference>
<evidence type="ECO:0000313" key="1">
    <source>
        <dbReference type="EMBL" id="MFD1828362.1"/>
    </source>
</evidence>
<comment type="caution">
    <text evidence="1">The sequence shown here is derived from an EMBL/GenBank/DDBJ whole genome shotgun (WGS) entry which is preliminary data.</text>
</comment>
<accession>A0ABW4PDY0</accession>
<reference evidence="2" key="1">
    <citation type="journal article" date="2019" name="Int. J. Syst. Evol. Microbiol.">
        <title>The Global Catalogue of Microorganisms (GCM) 10K type strain sequencing project: providing services to taxonomists for standard genome sequencing and annotation.</title>
        <authorList>
            <consortium name="The Broad Institute Genomics Platform"/>
            <consortium name="The Broad Institute Genome Sequencing Center for Infectious Disease"/>
            <person name="Wu L."/>
            <person name="Ma J."/>
        </authorList>
    </citation>
    <scope>NUCLEOTIDE SEQUENCE [LARGE SCALE GENOMIC DNA]</scope>
    <source>
        <strain evidence="2">CGMCC 4.7455</strain>
    </source>
</reference>